<evidence type="ECO:0000313" key="1">
    <source>
        <dbReference type="EMBL" id="JAD46033.1"/>
    </source>
</evidence>
<protein>
    <submittedName>
        <fullName evidence="1">Uncharacterized protein</fullName>
    </submittedName>
</protein>
<dbReference type="EMBL" id="GBRH01251862">
    <property type="protein sequence ID" value="JAD46033.1"/>
    <property type="molecule type" value="Transcribed_RNA"/>
</dbReference>
<organism evidence="1">
    <name type="scientific">Arundo donax</name>
    <name type="common">Giant reed</name>
    <name type="synonym">Donax arundinaceus</name>
    <dbReference type="NCBI Taxonomy" id="35708"/>
    <lineage>
        <taxon>Eukaryota</taxon>
        <taxon>Viridiplantae</taxon>
        <taxon>Streptophyta</taxon>
        <taxon>Embryophyta</taxon>
        <taxon>Tracheophyta</taxon>
        <taxon>Spermatophyta</taxon>
        <taxon>Magnoliopsida</taxon>
        <taxon>Liliopsida</taxon>
        <taxon>Poales</taxon>
        <taxon>Poaceae</taxon>
        <taxon>PACMAD clade</taxon>
        <taxon>Arundinoideae</taxon>
        <taxon>Arundineae</taxon>
        <taxon>Arundo</taxon>
    </lineage>
</organism>
<reference evidence="1" key="1">
    <citation type="submission" date="2014-09" db="EMBL/GenBank/DDBJ databases">
        <authorList>
            <person name="Magalhaes I.L.F."/>
            <person name="Oliveira U."/>
            <person name="Santos F.R."/>
            <person name="Vidigal T.H.D.A."/>
            <person name="Brescovit A.D."/>
            <person name="Santos A.J."/>
        </authorList>
    </citation>
    <scope>NUCLEOTIDE SEQUENCE</scope>
    <source>
        <tissue evidence="1">Shoot tissue taken approximately 20 cm above the soil surface</tissue>
    </source>
</reference>
<dbReference type="AlphaFoldDB" id="A0A0A9A7W1"/>
<name>A0A0A9A7W1_ARUDO</name>
<reference evidence="1" key="2">
    <citation type="journal article" date="2015" name="Data Brief">
        <title>Shoot transcriptome of the giant reed, Arundo donax.</title>
        <authorList>
            <person name="Barrero R.A."/>
            <person name="Guerrero F.D."/>
            <person name="Moolhuijzen P."/>
            <person name="Goolsby J.A."/>
            <person name="Tidwell J."/>
            <person name="Bellgard S.E."/>
            <person name="Bellgard M.I."/>
        </authorList>
    </citation>
    <scope>NUCLEOTIDE SEQUENCE</scope>
    <source>
        <tissue evidence="1">Shoot tissue taken approximately 20 cm above the soil surface</tissue>
    </source>
</reference>
<sequence>MILSCCLDMPGIYLGLHGNCYPSIWIMQTAVDYQE</sequence>
<accession>A0A0A9A7W1</accession>
<proteinExistence type="predicted"/>